<comment type="caution">
    <text evidence="1">The sequence shown here is derived from an EMBL/GenBank/DDBJ whole genome shotgun (WGS) entry which is preliminary data.</text>
</comment>
<evidence type="ECO:0000313" key="2">
    <source>
        <dbReference type="Proteomes" id="UP000276953"/>
    </source>
</evidence>
<dbReference type="AlphaFoldDB" id="A0A3S0QT06"/>
<gene>
    <name evidence="1" type="ORF">EJ377_17560</name>
</gene>
<dbReference type="Proteomes" id="UP000276953">
    <property type="component" value="Unassembled WGS sequence"/>
</dbReference>
<reference evidence="1 2" key="1">
    <citation type="submission" date="2018-12" db="EMBL/GenBank/DDBJ databases">
        <title>Draft Genome Sequence of Chryseobacterium arthrosphaerae strain ED882-96 Isolated from the Blood of a Patient with Liver Cirrhosis in Taiwan.</title>
        <authorList>
            <person name="Lin J.-N."/>
            <person name="Lai C.-H."/>
            <person name="Yang C.-H."/>
            <person name="Huang Y.-H."/>
        </authorList>
    </citation>
    <scope>NUCLEOTIDE SEQUENCE [LARGE SCALE GENOMIC DNA]</scope>
    <source>
        <strain evidence="1 2">ED882-96</strain>
    </source>
</reference>
<proteinExistence type="predicted"/>
<sequence length="136" mass="14775">MVPNQPNRINYASSFEWTSLTTPPQETDGWHHLQIIHAPRLQGTYTNRMAGSDHCFRQWRYLCNQQKLKLTNGGEGSAHSINTGVFNTTTDHYMVADGYSTAGGGGTSHVDGGIVYTSSTGNNSPGIGGSVRCIQE</sequence>
<protein>
    <submittedName>
        <fullName evidence="1">Uncharacterized protein</fullName>
    </submittedName>
</protein>
<accession>A0A3S0QT06</accession>
<name>A0A3S0QT06_9FLAO</name>
<organism evidence="1 2">
    <name type="scientific">Chryseobacterium arthrosphaerae</name>
    <dbReference type="NCBI Taxonomy" id="651561"/>
    <lineage>
        <taxon>Bacteria</taxon>
        <taxon>Pseudomonadati</taxon>
        <taxon>Bacteroidota</taxon>
        <taxon>Flavobacteriia</taxon>
        <taxon>Flavobacteriales</taxon>
        <taxon>Weeksellaceae</taxon>
        <taxon>Chryseobacterium group</taxon>
        <taxon>Chryseobacterium</taxon>
    </lineage>
</organism>
<evidence type="ECO:0000313" key="1">
    <source>
        <dbReference type="EMBL" id="RTZ46234.1"/>
    </source>
</evidence>
<dbReference type="EMBL" id="RYFC01000003">
    <property type="protein sequence ID" value="RTZ46234.1"/>
    <property type="molecule type" value="Genomic_DNA"/>
</dbReference>